<evidence type="ECO:0000313" key="2">
    <source>
        <dbReference type="Proteomes" id="UP000008984"/>
    </source>
</evidence>
<reference evidence="1 2" key="1">
    <citation type="journal article" date="2008" name="Nat. Biotechnol.">
        <title>Genome sequencing and analysis of the biomass-degrading fungus Trichoderma reesei (syn. Hypocrea jecorina).</title>
        <authorList>
            <person name="Martinez D."/>
            <person name="Berka R.M."/>
            <person name="Henrissat B."/>
            <person name="Saloheimo M."/>
            <person name="Arvas M."/>
            <person name="Baker S.E."/>
            <person name="Chapman J."/>
            <person name="Chertkov O."/>
            <person name="Coutinho P.M."/>
            <person name="Cullen D."/>
            <person name="Danchin E.G."/>
            <person name="Grigoriev I.V."/>
            <person name="Harris P."/>
            <person name="Jackson M."/>
            <person name="Kubicek C.P."/>
            <person name="Han C.S."/>
            <person name="Ho I."/>
            <person name="Larrondo L.F."/>
            <person name="de Leon A.L."/>
            <person name="Magnuson J.K."/>
            <person name="Merino S."/>
            <person name="Misra M."/>
            <person name="Nelson B."/>
            <person name="Putnam N."/>
            <person name="Robbertse B."/>
            <person name="Salamov A.A."/>
            <person name="Schmoll M."/>
            <person name="Terry A."/>
            <person name="Thayer N."/>
            <person name="Westerholm-Parvinen A."/>
            <person name="Schoch C.L."/>
            <person name="Yao J."/>
            <person name="Barabote R."/>
            <person name="Nelson M.A."/>
            <person name="Detter C."/>
            <person name="Bruce D."/>
            <person name="Kuske C.R."/>
            <person name="Xie G."/>
            <person name="Richardson P."/>
            <person name="Rokhsar D.S."/>
            <person name="Lucas S.M."/>
            <person name="Rubin E.M."/>
            <person name="Dunn-Coleman N."/>
            <person name="Ward M."/>
            <person name="Brettin T.S."/>
        </authorList>
    </citation>
    <scope>NUCLEOTIDE SEQUENCE [LARGE SCALE GENOMIC DNA]</scope>
    <source>
        <strain evidence="1 2">QM6a</strain>
    </source>
</reference>
<dbReference type="OrthoDB" id="5416097at2759"/>
<dbReference type="GeneID" id="18480781"/>
<sequence length="430" mass="48609">MHPETPPRLNPLLPVLEQYSPAEIEVIPISSSPTLPPEPVEEHFIENVIFTLETTPEPHPQNIQDDYVEIFGETTQHAVLQNNPFRQVEIGGLLEEAIRRFLHRPSTTNNTLLQLMDFLGDNPAYFPPGDLIPREFLDDKIRFIQSILRDLSEEFGPQEFNVLQFVYFCMMPADRVHQISAEDWDQNEFYKDMTAEVAGYLSFMDPVEKELALARDGQVCILTGAADPKACRILPFATTVNQHNAKSSWAFWFTLNDFLDEQTRAGYDYLLLKAGGSDKSWNMLSLTPALGSLWKQGHFAFRCVRITPLDDDDKAVIRLQFHWMPRNDVNPEAVATITKESILELLHDTSGLDGPSGADARRTTGRRLENGHTFGLTMTMAEAVRMKTAIDIQWAAIRLAAISGLARTWDAGNEDVDLESFYADNIPLTN</sequence>
<organism evidence="2">
    <name type="scientific">Hypocrea jecorina (strain QM6a)</name>
    <name type="common">Trichoderma reesei</name>
    <dbReference type="NCBI Taxonomy" id="431241"/>
    <lineage>
        <taxon>Eukaryota</taxon>
        <taxon>Fungi</taxon>
        <taxon>Dikarya</taxon>
        <taxon>Ascomycota</taxon>
        <taxon>Pezizomycotina</taxon>
        <taxon>Sordariomycetes</taxon>
        <taxon>Hypocreomycetidae</taxon>
        <taxon>Hypocreales</taxon>
        <taxon>Hypocreaceae</taxon>
        <taxon>Trichoderma</taxon>
    </lineage>
</organism>
<accession>G0RBS3</accession>
<dbReference type="EMBL" id="GL985058">
    <property type="protein sequence ID" value="EGR51107.1"/>
    <property type="molecule type" value="Genomic_DNA"/>
</dbReference>
<dbReference type="RefSeq" id="XP_006962653.1">
    <property type="nucleotide sequence ID" value="XM_006962591.1"/>
</dbReference>
<name>G0RBS3_HYPJQ</name>
<dbReference type="HOGENOM" id="CLU_637878_0_0_1"/>
<gene>
    <name evidence="1" type="ORF">TRIREDRAFT_104215</name>
</gene>
<proteinExistence type="predicted"/>
<evidence type="ECO:0000313" key="1">
    <source>
        <dbReference type="EMBL" id="EGR51107.1"/>
    </source>
</evidence>
<keyword evidence="2" id="KW-1185">Reference proteome</keyword>
<dbReference type="eggNOG" id="ENOG502RD9U">
    <property type="taxonomic scope" value="Eukaryota"/>
</dbReference>
<dbReference type="AlphaFoldDB" id="G0RBS3"/>
<dbReference type="KEGG" id="tre:TRIREDRAFT_104215"/>
<protein>
    <submittedName>
        <fullName evidence="1">Predicted protein</fullName>
    </submittedName>
</protein>
<dbReference type="Proteomes" id="UP000008984">
    <property type="component" value="Unassembled WGS sequence"/>
</dbReference>
<dbReference type="VEuPathDB" id="FungiDB:TRIREDRAFT_104215"/>